<dbReference type="STRING" id="665126.ABB55_13855"/>
<sequence length="192" mass="20979">MGLRVSGKNVDIGESLRTHVEGRIAETLGKYFNGTWNGHVTVEKDGHGFRTECALHLGTGVTLQSEGQAHEPYPSVDQAAERIAKQLRRYKRKLRDYNNGSARAEAVEGTYRVIEAIADEDEVPVDYSPVVIAETTKTLKTLTVGSAVMELDLTHAPFVVFLNAGNGGLNVVYRRRDGNIGWIDPTLPATSA</sequence>
<reference evidence="6 7" key="1">
    <citation type="submission" date="2015-09" db="EMBL/GenBank/DDBJ databases">
        <authorList>
            <person name="Jackson K.R."/>
            <person name="Lunt B.L."/>
            <person name="Fisher J.N.B."/>
            <person name="Gardner A.V."/>
            <person name="Bailey M.E."/>
            <person name="Deus L.M."/>
            <person name="Earl A.S."/>
            <person name="Gibby P.D."/>
            <person name="Hartmann K.A."/>
            <person name="Liu J.E."/>
            <person name="Manci A.M."/>
            <person name="Nielsen D.A."/>
            <person name="Solomon M.B."/>
            <person name="Breakwell D.P."/>
            <person name="Burnett S.H."/>
            <person name="Grose J.H."/>
        </authorList>
    </citation>
    <scope>NUCLEOTIDE SEQUENCE [LARGE SCALE GENOMIC DNA]</scope>
    <source>
        <strain evidence="6 7">16</strain>
    </source>
</reference>
<dbReference type="HAMAP" id="MF_00839">
    <property type="entry name" value="HPF"/>
    <property type="match status" value="1"/>
</dbReference>
<dbReference type="PANTHER" id="PTHR33231">
    <property type="entry name" value="30S RIBOSOMAL PROTEIN"/>
    <property type="match status" value="1"/>
</dbReference>
<comment type="subcellular location">
    <subcellularLocation>
        <location evidence="4">Cytoplasm</location>
    </subcellularLocation>
</comment>
<evidence type="ECO:0000256" key="4">
    <source>
        <dbReference type="HAMAP-Rule" id="MF_00839"/>
    </source>
</evidence>
<name>A0A0P6W734_9HYPH</name>
<dbReference type="Gene3D" id="3.30.505.50">
    <property type="entry name" value="Sigma 54 modulation/S30EA ribosomal protein, C-terminal domain"/>
    <property type="match status" value="1"/>
</dbReference>
<dbReference type="GO" id="GO:0022627">
    <property type="term" value="C:cytosolic small ribosomal subunit"/>
    <property type="evidence" value="ECO:0007669"/>
    <property type="project" value="TreeGrafter"/>
</dbReference>
<reference evidence="6 7" key="2">
    <citation type="submission" date="2015-10" db="EMBL/GenBank/DDBJ databases">
        <title>Draft Genome Sequence of Prosthecomicrobium hirschii ATCC 27832.</title>
        <authorList>
            <person name="Daniel J."/>
            <person name="Givan S.A."/>
            <person name="Brun Y.V."/>
            <person name="Brown P.J."/>
        </authorList>
    </citation>
    <scope>NUCLEOTIDE SEQUENCE [LARGE SCALE GENOMIC DNA]</scope>
    <source>
        <strain evidence="6 7">16</strain>
    </source>
</reference>
<evidence type="ECO:0000313" key="7">
    <source>
        <dbReference type="Proteomes" id="UP000048984"/>
    </source>
</evidence>
<comment type="subunit">
    <text evidence="4">Interacts with 100S ribosomes.</text>
</comment>
<dbReference type="InterPro" id="IPR038416">
    <property type="entry name" value="Ribosom_S30AE_C_sf"/>
</dbReference>
<dbReference type="GO" id="GO:0045900">
    <property type="term" value="P:negative regulation of translational elongation"/>
    <property type="evidence" value="ECO:0007669"/>
    <property type="project" value="TreeGrafter"/>
</dbReference>
<dbReference type="EMBL" id="LJYW01000001">
    <property type="protein sequence ID" value="KPL53162.1"/>
    <property type="molecule type" value="Genomic_DNA"/>
</dbReference>
<feature type="domain" description="Sigma 54 modulation/S30EA ribosomal protein C-terminal" evidence="5">
    <location>
        <begin position="128"/>
        <end position="181"/>
    </location>
</feature>
<evidence type="ECO:0000259" key="5">
    <source>
        <dbReference type="Pfam" id="PF16321"/>
    </source>
</evidence>
<dbReference type="GO" id="GO:0043024">
    <property type="term" value="F:ribosomal small subunit binding"/>
    <property type="evidence" value="ECO:0007669"/>
    <property type="project" value="TreeGrafter"/>
</dbReference>
<dbReference type="SUPFAM" id="SSF69754">
    <property type="entry name" value="Ribosome binding protein Y (YfiA homologue)"/>
    <property type="match status" value="1"/>
</dbReference>
<protein>
    <recommendedName>
        <fullName evidence="3 4">Ribosome hibernation promoting factor</fullName>
        <shortName evidence="4">HPF</shortName>
    </recommendedName>
</protein>
<accession>A0A0P6W734</accession>
<proteinExistence type="inferred from homology"/>
<dbReference type="CDD" id="cd00552">
    <property type="entry name" value="RaiA"/>
    <property type="match status" value="1"/>
</dbReference>
<evidence type="ECO:0000256" key="2">
    <source>
        <dbReference type="ARBA" id="ARBA00038695"/>
    </source>
</evidence>
<dbReference type="InterPro" id="IPR036567">
    <property type="entry name" value="RHF-like"/>
</dbReference>
<comment type="subunit">
    <text evidence="2">Associates exclusively with 100S ribosomes, which are dimers of 70S ribosomes.</text>
</comment>
<dbReference type="InterPro" id="IPR032528">
    <property type="entry name" value="Ribosom_S30AE_C"/>
</dbReference>
<comment type="caution">
    <text evidence="6">The sequence shown here is derived from an EMBL/GenBank/DDBJ whole genome shotgun (WGS) entry which is preliminary data.</text>
</comment>
<dbReference type="RefSeq" id="WP_054359327.1">
    <property type="nucleotide sequence ID" value="NZ_JAPCYQ010000001.1"/>
</dbReference>
<dbReference type="InterPro" id="IPR050574">
    <property type="entry name" value="HPF/YfiA_ribosome-assoc"/>
</dbReference>
<evidence type="ECO:0000256" key="3">
    <source>
        <dbReference type="ARBA" id="ARBA00041148"/>
    </source>
</evidence>
<keyword evidence="4" id="KW-0963">Cytoplasm</keyword>
<dbReference type="Pfam" id="PF02482">
    <property type="entry name" value="Ribosomal_S30AE"/>
    <property type="match status" value="1"/>
</dbReference>
<dbReference type="OrthoDB" id="9794975at2"/>
<keyword evidence="1 4" id="KW-0810">Translation regulation</keyword>
<comment type="function">
    <text evidence="4">Required for dimerization of active 70S ribosomes into 100S ribosomes in stationary phase; 100S ribosomes are translationally inactive and sometimes present during exponential growth.</text>
</comment>
<keyword evidence="7" id="KW-1185">Reference proteome</keyword>
<dbReference type="NCBIfam" id="TIGR00741">
    <property type="entry name" value="yfiA"/>
    <property type="match status" value="1"/>
</dbReference>
<dbReference type="AlphaFoldDB" id="A0A0P6W734"/>
<dbReference type="Gene3D" id="3.30.160.100">
    <property type="entry name" value="Ribosome hibernation promotion factor-like"/>
    <property type="match status" value="1"/>
</dbReference>
<dbReference type="InterPro" id="IPR003489">
    <property type="entry name" value="RHF/RaiA"/>
</dbReference>
<dbReference type="InterPro" id="IPR034694">
    <property type="entry name" value="HPF_long/plastid"/>
</dbReference>
<dbReference type="Pfam" id="PF16321">
    <property type="entry name" value="Ribosom_S30AE_C"/>
    <property type="match status" value="1"/>
</dbReference>
<evidence type="ECO:0000313" key="6">
    <source>
        <dbReference type="EMBL" id="KPL53162.1"/>
    </source>
</evidence>
<organism evidence="6 7">
    <name type="scientific">Prosthecodimorpha hirschii</name>
    <dbReference type="NCBI Taxonomy" id="665126"/>
    <lineage>
        <taxon>Bacteria</taxon>
        <taxon>Pseudomonadati</taxon>
        <taxon>Pseudomonadota</taxon>
        <taxon>Alphaproteobacteria</taxon>
        <taxon>Hyphomicrobiales</taxon>
        <taxon>Ancalomicrobiaceae</taxon>
        <taxon>Prosthecodimorpha</taxon>
    </lineage>
</organism>
<dbReference type="PANTHER" id="PTHR33231:SF1">
    <property type="entry name" value="30S RIBOSOMAL PROTEIN"/>
    <property type="match status" value="1"/>
</dbReference>
<comment type="similarity">
    <text evidence="4">Belongs to the HPF/YfiA ribosome-associated protein family. Long HPF subfamily.</text>
</comment>
<dbReference type="Proteomes" id="UP000048984">
    <property type="component" value="Unassembled WGS sequence"/>
</dbReference>
<evidence type="ECO:0000256" key="1">
    <source>
        <dbReference type="ARBA" id="ARBA00022845"/>
    </source>
</evidence>
<gene>
    <name evidence="4" type="primary">hpf</name>
    <name evidence="6" type="ORF">ABB55_13855</name>
</gene>